<evidence type="ECO:0000256" key="3">
    <source>
        <dbReference type="ARBA" id="ARBA00022801"/>
    </source>
</evidence>
<dbReference type="PANTHER" id="PTHR32060">
    <property type="entry name" value="TAIL-SPECIFIC PROTEASE"/>
    <property type="match status" value="1"/>
</dbReference>
<dbReference type="NCBIfam" id="TIGR00225">
    <property type="entry name" value="prc"/>
    <property type="match status" value="1"/>
</dbReference>
<dbReference type="InterPro" id="IPR055210">
    <property type="entry name" value="CtpA/B_N"/>
</dbReference>
<dbReference type="GO" id="GO:0008236">
    <property type="term" value="F:serine-type peptidase activity"/>
    <property type="evidence" value="ECO:0007669"/>
    <property type="project" value="UniProtKB-KW"/>
</dbReference>
<keyword evidence="7" id="KW-0472">Membrane</keyword>
<dbReference type="GO" id="GO:0006508">
    <property type="term" value="P:proteolysis"/>
    <property type="evidence" value="ECO:0007669"/>
    <property type="project" value="UniProtKB-KW"/>
</dbReference>
<dbReference type="FunFam" id="2.30.42.10:FF:000063">
    <property type="entry name" value="Peptidase, S41 family"/>
    <property type="match status" value="1"/>
</dbReference>
<dbReference type="InterPro" id="IPR001478">
    <property type="entry name" value="PDZ"/>
</dbReference>
<dbReference type="Pfam" id="PF22694">
    <property type="entry name" value="CtpB_N-like"/>
    <property type="match status" value="1"/>
</dbReference>
<feature type="region of interest" description="Disordered" evidence="6">
    <location>
        <begin position="422"/>
        <end position="449"/>
    </location>
</feature>
<dbReference type="SUPFAM" id="SSF52096">
    <property type="entry name" value="ClpP/crotonase"/>
    <property type="match status" value="1"/>
</dbReference>
<dbReference type="Pfam" id="PF03572">
    <property type="entry name" value="Peptidase_S41"/>
    <property type="match status" value="1"/>
</dbReference>
<keyword evidence="2 5" id="KW-0645">Protease</keyword>
<keyword evidence="3 5" id="KW-0378">Hydrolase</keyword>
<dbReference type="InterPro" id="IPR004447">
    <property type="entry name" value="Peptidase_S41A"/>
</dbReference>
<feature type="domain" description="PDZ" evidence="8">
    <location>
        <begin position="148"/>
        <end position="230"/>
    </location>
</feature>
<dbReference type="InterPro" id="IPR036034">
    <property type="entry name" value="PDZ_sf"/>
</dbReference>
<dbReference type="CDD" id="cd07560">
    <property type="entry name" value="Peptidase_S41_CPP"/>
    <property type="match status" value="1"/>
</dbReference>
<evidence type="ECO:0000256" key="4">
    <source>
        <dbReference type="ARBA" id="ARBA00022825"/>
    </source>
</evidence>
<feature type="compositionally biased region" description="Basic and acidic residues" evidence="6">
    <location>
        <begin position="439"/>
        <end position="449"/>
    </location>
</feature>
<dbReference type="Proteomes" id="UP000176834">
    <property type="component" value="Unassembled WGS sequence"/>
</dbReference>
<evidence type="ECO:0000259" key="8">
    <source>
        <dbReference type="PROSITE" id="PS50106"/>
    </source>
</evidence>
<comment type="similarity">
    <text evidence="1 5">Belongs to the peptidase S41A family.</text>
</comment>
<keyword evidence="7" id="KW-0812">Transmembrane</keyword>
<reference evidence="9 10" key="1">
    <citation type="journal article" date="2016" name="Nat. Commun.">
        <title>Thousands of microbial genomes shed light on interconnected biogeochemical processes in an aquifer system.</title>
        <authorList>
            <person name="Anantharaman K."/>
            <person name="Brown C.T."/>
            <person name="Hug L.A."/>
            <person name="Sharon I."/>
            <person name="Castelle C.J."/>
            <person name="Probst A.J."/>
            <person name="Thomas B.C."/>
            <person name="Singh A."/>
            <person name="Wilkins M.J."/>
            <person name="Karaoz U."/>
            <person name="Brodie E.L."/>
            <person name="Williams K.H."/>
            <person name="Hubbard S.S."/>
            <person name="Banfield J.F."/>
        </authorList>
    </citation>
    <scope>NUCLEOTIDE SEQUENCE [LARGE SCALE GENOMIC DNA]</scope>
</reference>
<dbReference type="InterPro" id="IPR005151">
    <property type="entry name" value="Tail-specific_protease"/>
</dbReference>
<dbReference type="InterPro" id="IPR029045">
    <property type="entry name" value="ClpP/crotonase-like_dom_sf"/>
</dbReference>
<gene>
    <name evidence="9" type="ORF">A3B86_00930</name>
</gene>
<keyword evidence="4 5" id="KW-0720">Serine protease</keyword>
<dbReference type="PROSITE" id="PS50106">
    <property type="entry name" value="PDZ"/>
    <property type="match status" value="1"/>
</dbReference>
<dbReference type="InterPro" id="IPR041489">
    <property type="entry name" value="PDZ_6"/>
</dbReference>
<dbReference type="GO" id="GO:0030288">
    <property type="term" value="C:outer membrane-bounded periplasmic space"/>
    <property type="evidence" value="ECO:0007669"/>
    <property type="project" value="TreeGrafter"/>
</dbReference>
<evidence type="ECO:0000256" key="6">
    <source>
        <dbReference type="SAM" id="MobiDB-lite"/>
    </source>
</evidence>
<evidence type="ECO:0000313" key="10">
    <source>
        <dbReference type="Proteomes" id="UP000176834"/>
    </source>
</evidence>
<accession>A0A1F8F2E6</accession>
<proteinExistence type="inferred from homology"/>
<dbReference type="EMBL" id="MGJN01000007">
    <property type="protein sequence ID" value="OGN07303.1"/>
    <property type="molecule type" value="Genomic_DNA"/>
</dbReference>
<dbReference type="Gene3D" id="2.30.42.10">
    <property type="match status" value="1"/>
</dbReference>
<dbReference type="GO" id="GO:0007165">
    <property type="term" value="P:signal transduction"/>
    <property type="evidence" value="ECO:0007669"/>
    <property type="project" value="TreeGrafter"/>
</dbReference>
<dbReference type="Gene3D" id="3.30.750.44">
    <property type="match status" value="1"/>
</dbReference>
<evidence type="ECO:0000256" key="1">
    <source>
        <dbReference type="ARBA" id="ARBA00009179"/>
    </source>
</evidence>
<comment type="caution">
    <text evidence="9">The sequence shown here is derived from an EMBL/GenBank/DDBJ whole genome shotgun (WGS) entry which is preliminary data.</text>
</comment>
<dbReference type="Gene3D" id="3.90.226.10">
    <property type="entry name" value="2-enoyl-CoA Hydratase, Chain A, domain 1"/>
    <property type="match status" value="1"/>
</dbReference>
<protein>
    <recommendedName>
        <fullName evidence="8">PDZ domain-containing protein</fullName>
    </recommendedName>
</protein>
<sequence length="449" mass="49134">MLLNFSENTESEPKVFVKMNPVRSLARDNVTSPQDLGGATSNGMNSNSRKIIIVSVFVSLIVGFGIGFWFASGEINSNLPIVRELINQNLGQPEKLDFSLFWDVWNTLSAKYVDPTKLDNQKMLYGAISGMVDSLGDPYTVFLEPKISEKFQEEISGAFGGVGMEIGKRNNALTVIAPLKDTPAYRAGIKAGDKILKIDGKVTGDLSVEEAVNLIRGKKGTKVVITISDNGNTKDVELVRDVIKIPSVEWKLLNGDVAYLQVYTFNQNIDADFQKAVEQILKSSAIKLVVDLRNNPGGLLDSAINLSGWFLNDDQIVTMQEFRDGTREEFRSKGNSALRIYRTLFLINGGSASASEILAGAVNDNLNIQLVGEKSFGKGSVQQLEEFKNGSSLKVTIAKWLTPNGRSITDLGIEPNVEVKMPEDPEEGEIEIGTPGKDPQLDKALELLK</sequence>
<dbReference type="SMART" id="SM00228">
    <property type="entry name" value="PDZ"/>
    <property type="match status" value="1"/>
</dbReference>
<keyword evidence="7" id="KW-1133">Transmembrane helix</keyword>
<evidence type="ECO:0000256" key="2">
    <source>
        <dbReference type="ARBA" id="ARBA00022670"/>
    </source>
</evidence>
<dbReference type="SMART" id="SM00245">
    <property type="entry name" value="TSPc"/>
    <property type="match status" value="1"/>
</dbReference>
<dbReference type="CDD" id="cd06782">
    <property type="entry name" value="cpPDZ_CPP-like"/>
    <property type="match status" value="1"/>
</dbReference>
<dbReference type="SUPFAM" id="SSF50156">
    <property type="entry name" value="PDZ domain-like"/>
    <property type="match status" value="1"/>
</dbReference>
<evidence type="ECO:0000256" key="7">
    <source>
        <dbReference type="SAM" id="Phobius"/>
    </source>
</evidence>
<evidence type="ECO:0000313" key="9">
    <source>
        <dbReference type="EMBL" id="OGN07303.1"/>
    </source>
</evidence>
<dbReference type="GO" id="GO:0004175">
    <property type="term" value="F:endopeptidase activity"/>
    <property type="evidence" value="ECO:0007669"/>
    <property type="project" value="TreeGrafter"/>
</dbReference>
<dbReference type="Pfam" id="PF17820">
    <property type="entry name" value="PDZ_6"/>
    <property type="match status" value="1"/>
</dbReference>
<name>A0A1F8F2E6_9BACT</name>
<evidence type="ECO:0000256" key="5">
    <source>
        <dbReference type="RuleBase" id="RU004404"/>
    </source>
</evidence>
<dbReference type="PANTHER" id="PTHR32060:SF30">
    <property type="entry name" value="CARBOXY-TERMINAL PROCESSING PROTEASE CTPA"/>
    <property type="match status" value="1"/>
</dbReference>
<organism evidence="9 10">
    <name type="scientific">Candidatus Yanofskybacteria bacterium RIFCSPHIGHO2_02_FULL_38_22b</name>
    <dbReference type="NCBI Taxonomy" id="1802673"/>
    <lineage>
        <taxon>Bacteria</taxon>
        <taxon>Candidatus Yanofskyibacteriota</taxon>
    </lineage>
</organism>
<feature type="transmembrane region" description="Helical" evidence="7">
    <location>
        <begin position="51"/>
        <end position="71"/>
    </location>
</feature>
<dbReference type="AlphaFoldDB" id="A0A1F8F2E6"/>